<keyword evidence="3" id="KW-1185">Reference proteome</keyword>
<dbReference type="RefSeq" id="XP_020435324.1">
    <property type="nucleotide sequence ID" value="XM_020574910.1"/>
</dbReference>
<protein>
    <submittedName>
        <fullName evidence="2">Uncharacterized protein</fullName>
    </submittedName>
</protein>
<evidence type="ECO:0000313" key="3">
    <source>
        <dbReference type="Proteomes" id="UP000001396"/>
    </source>
</evidence>
<proteinExistence type="predicted"/>
<sequence>MSEKLQNISTRSDNDSDLSDFEASSDELDSDDAVEAKKKSYRPRLCPVCHKPKKAKRFLTPSKRATAEHDCKGPCKSFTIYICGREDKHPAEYKKAKEATKY</sequence>
<dbReference type="InParanoid" id="D3B5Q9"/>
<feature type="compositionally biased region" description="Polar residues" evidence="1">
    <location>
        <begin position="1"/>
        <end position="11"/>
    </location>
</feature>
<name>D3B5Q9_HETP5</name>
<dbReference type="EMBL" id="ADBJ01000017">
    <property type="protein sequence ID" value="EFA83207.1"/>
    <property type="molecule type" value="Genomic_DNA"/>
</dbReference>
<dbReference type="AlphaFoldDB" id="D3B5Q9"/>
<accession>D3B5Q9</accession>
<comment type="caution">
    <text evidence="2">The sequence shown here is derived from an EMBL/GenBank/DDBJ whole genome shotgun (WGS) entry which is preliminary data.</text>
</comment>
<feature type="compositionally biased region" description="Acidic residues" evidence="1">
    <location>
        <begin position="15"/>
        <end position="33"/>
    </location>
</feature>
<evidence type="ECO:0000256" key="1">
    <source>
        <dbReference type="SAM" id="MobiDB-lite"/>
    </source>
</evidence>
<dbReference type="GeneID" id="31359484"/>
<evidence type="ECO:0000313" key="2">
    <source>
        <dbReference type="EMBL" id="EFA83207.1"/>
    </source>
</evidence>
<feature type="region of interest" description="Disordered" evidence="1">
    <location>
        <begin position="1"/>
        <end position="36"/>
    </location>
</feature>
<reference evidence="2 3" key="1">
    <citation type="journal article" date="2011" name="Genome Res.">
        <title>Phylogeny-wide analysis of social amoeba genomes highlights ancient origins for complex intercellular communication.</title>
        <authorList>
            <person name="Heidel A.J."/>
            <person name="Lawal H.M."/>
            <person name="Felder M."/>
            <person name="Schilde C."/>
            <person name="Helps N.R."/>
            <person name="Tunggal B."/>
            <person name="Rivero F."/>
            <person name="John U."/>
            <person name="Schleicher M."/>
            <person name="Eichinger L."/>
            <person name="Platzer M."/>
            <person name="Noegel A.A."/>
            <person name="Schaap P."/>
            <person name="Gloeckner G."/>
        </authorList>
    </citation>
    <scope>NUCLEOTIDE SEQUENCE [LARGE SCALE GENOMIC DNA]</scope>
    <source>
        <strain evidence="3">ATCC 26659 / Pp 5 / PN500</strain>
    </source>
</reference>
<dbReference type="Proteomes" id="UP000001396">
    <property type="component" value="Unassembled WGS sequence"/>
</dbReference>
<organism evidence="2 3">
    <name type="scientific">Heterostelium pallidum (strain ATCC 26659 / Pp 5 / PN500)</name>
    <name type="common">Cellular slime mold</name>
    <name type="synonym">Polysphondylium pallidum</name>
    <dbReference type="NCBI Taxonomy" id="670386"/>
    <lineage>
        <taxon>Eukaryota</taxon>
        <taxon>Amoebozoa</taxon>
        <taxon>Evosea</taxon>
        <taxon>Eumycetozoa</taxon>
        <taxon>Dictyostelia</taxon>
        <taxon>Acytosteliales</taxon>
        <taxon>Acytosteliaceae</taxon>
        <taxon>Heterostelium</taxon>
    </lineage>
</organism>
<gene>
    <name evidence="2" type="ORF">PPL_03997</name>
</gene>